<proteinExistence type="predicted"/>
<dbReference type="RefSeq" id="WP_007034083.1">
    <property type="nucleotide sequence ID" value="NZ_AOHO01000074.1"/>
</dbReference>
<dbReference type="Proteomes" id="UP000054226">
    <property type="component" value="Unassembled WGS sequence"/>
</dbReference>
<name>M2WW07_9PSEU</name>
<sequence length="90" mass="10122">MGKVAARAQRIPESSVDGLRRIAEVLDDLLSRPEQWAANPDVQHAVTRLARTDLPLSVETYLNLPWWFAAERGANCEPSAANRLSRPDQW</sequence>
<reference evidence="1 2" key="1">
    <citation type="journal article" date="2013" name="Genome Announc.">
        <title>Draft Genome Sequence of Amycolatopsis decaplanina Strain DSM 44594T.</title>
        <authorList>
            <person name="Kaur N."/>
            <person name="Kumar S."/>
            <person name="Bala M."/>
            <person name="Raghava G.P."/>
            <person name="Mayilraj S."/>
        </authorList>
    </citation>
    <scope>NUCLEOTIDE SEQUENCE [LARGE SCALE GENOMIC DNA]</scope>
    <source>
        <strain evidence="1 2">DSM 44594</strain>
    </source>
</reference>
<dbReference type="AlphaFoldDB" id="M2WW07"/>
<organism evidence="1 2">
    <name type="scientific">Amycolatopsis decaplanina DSM 44594</name>
    <dbReference type="NCBI Taxonomy" id="1284240"/>
    <lineage>
        <taxon>Bacteria</taxon>
        <taxon>Bacillati</taxon>
        <taxon>Actinomycetota</taxon>
        <taxon>Actinomycetes</taxon>
        <taxon>Pseudonocardiales</taxon>
        <taxon>Pseudonocardiaceae</taxon>
        <taxon>Amycolatopsis</taxon>
    </lineage>
</organism>
<dbReference type="EMBL" id="AOHO01000074">
    <property type="protein sequence ID" value="EME52921.1"/>
    <property type="molecule type" value="Genomic_DNA"/>
</dbReference>
<comment type="caution">
    <text evidence="1">The sequence shown here is derived from an EMBL/GenBank/DDBJ whole genome shotgun (WGS) entry which is preliminary data.</text>
</comment>
<evidence type="ECO:0000313" key="1">
    <source>
        <dbReference type="EMBL" id="EME52921.1"/>
    </source>
</evidence>
<dbReference type="PATRIC" id="fig|1284240.4.peg.6400"/>
<protein>
    <submittedName>
        <fullName evidence="1">Uncharacterized protein</fullName>
    </submittedName>
</protein>
<gene>
    <name evidence="1" type="ORF">H074_31412</name>
</gene>
<accession>M2WW07</accession>
<keyword evidence="2" id="KW-1185">Reference proteome</keyword>
<evidence type="ECO:0000313" key="2">
    <source>
        <dbReference type="Proteomes" id="UP000054226"/>
    </source>
</evidence>